<accession>D1C5T3</accession>
<dbReference type="HOGENOM" id="CLU_2685969_0_0_0"/>
<organism evidence="2 3">
    <name type="scientific">Sphaerobacter thermophilus (strain ATCC 49802 / DSM 20745 / KCCM 41009 / NCIMB 13125 / S 6022)</name>
    <dbReference type="NCBI Taxonomy" id="479434"/>
    <lineage>
        <taxon>Bacteria</taxon>
        <taxon>Pseudomonadati</taxon>
        <taxon>Thermomicrobiota</taxon>
        <taxon>Thermomicrobia</taxon>
        <taxon>Sphaerobacterales</taxon>
        <taxon>Sphaerobacterineae</taxon>
        <taxon>Sphaerobacteraceae</taxon>
        <taxon>Sphaerobacter</taxon>
    </lineage>
</organism>
<dbReference type="KEGG" id="sti:Sthe_2055"/>
<dbReference type="EMBL" id="CP001823">
    <property type="protein sequence ID" value="ACZ39485.1"/>
    <property type="molecule type" value="Genomic_DNA"/>
</dbReference>
<reference evidence="2 3" key="2">
    <citation type="journal article" date="2010" name="Stand. Genomic Sci.">
        <title>Complete genome sequence of Desulfohalobium retbaense type strain (HR(100)).</title>
        <authorList>
            <person name="Spring S."/>
            <person name="Nolan M."/>
            <person name="Lapidus A."/>
            <person name="Glavina Del Rio T."/>
            <person name="Copeland A."/>
            <person name="Tice H."/>
            <person name="Cheng J.F."/>
            <person name="Lucas S."/>
            <person name="Land M."/>
            <person name="Chen F."/>
            <person name="Bruce D."/>
            <person name="Goodwin L."/>
            <person name="Pitluck S."/>
            <person name="Ivanova N."/>
            <person name="Mavromatis K."/>
            <person name="Mikhailova N."/>
            <person name="Pati A."/>
            <person name="Chen A."/>
            <person name="Palaniappan K."/>
            <person name="Hauser L."/>
            <person name="Chang Y.J."/>
            <person name="Jeffries C.D."/>
            <person name="Munk C."/>
            <person name="Kiss H."/>
            <person name="Chain P."/>
            <person name="Han C."/>
            <person name="Brettin T."/>
            <person name="Detter J.C."/>
            <person name="Schuler E."/>
            <person name="Goker M."/>
            <person name="Rohde M."/>
            <person name="Bristow J."/>
            <person name="Eisen J.A."/>
            <person name="Markowitz V."/>
            <person name="Hugenholtz P."/>
            <person name="Kyrpides N.C."/>
            <person name="Klenk H.P."/>
        </authorList>
    </citation>
    <scope>NUCLEOTIDE SEQUENCE [LARGE SCALE GENOMIC DNA]</scope>
    <source>
        <strain evidence="3">ATCC 49802 / DSM 20745 / S 6022</strain>
    </source>
</reference>
<sequence>MMPIDDRPYRHRHFGAPAESPHKPSATPLLPRRFDLTCADCGTTWTVSPTDILAGDAWVTCPVCANAEREQEER</sequence>
<keyword evidence="3" id="KW-1185">Reference proteome</keyword>
<dbReference type="AlphaFoldDB" id="D1C5T3"/>
<proteinExistence type="predicted"/>
<gene>
    <name evidence="2" type="ordered locus">Sthe_2055</name>
</gene>
<evidence type="ECO:0000313" key="3">
    <source>
        <dbReference type="Proteomes" id="UP000002027"/>
    </source>
</evidence>
<dbReference type="Proteomes" id="UP000002027">
    <property type="component" value="Chromosome 1"/>
</dbReference>
<reference evidence="3" key="1">
    <citation type="submission" date="2009-11" db="EMBL/GenBank/DDBJ databases">
        <title>The complete chromosome 1 of Sphaerobacter thermophilus DSM 20745.</title>
        <authorList>
            <person name="Lucas S."/>
            <person name="Copeland A."/>
            <person name="Lapidus A."/>
            <person name="Glavina del Rio T."/>
            <person name="Dalin E."/>
            <person name="Tice H."/>
            <person name="Bruce D."/>
            <person name="Goodwin L."/>
            <person name="Pitluck S."/>
            <person name="Kyrpides N."/>
            <person name="Mavromatis K."/>
            <person name="Ivanova N."/>
            <person name="Mikhailova N."/>
            <person name="LaButti K.M."/>
            <person name="Clum A."/>
            <person name="Sun H.I."/>
            <person name="Brettin T."/>
            <person name="Detter J.C."/>
            <person name="Han C."/>
            <person name="Larimer F."/>
            <person name="Land M."/>
            <person name="Hauser L."/>
            <person name="Markowitz V."/>
            <person name="Cheng J.F."/>
            <person name="Hugenholtz P."/>
            <person name="Woyke T."/>
            <person name="Wu D."/>
            <person name="Steenblock K."/>
            <person name="Schneider S."/>
            <person name="Pukall R."/>
            <person name="Goeker M."/>
            <person name="Klenk H.P."/>
            <person name="Eisen J.A."/>
        </authorList>
    </citation>
    <scope>NUCLEOTIDE SEQUENCE [LARGE SCALE GENOMIC DNA]</scope>
    <source>
        <strain evidence="3">ATCC 49802 / DSM 20745 / S 6022</strain>
    </source>
</reference>
<evidence type="ECO:0000313" key="2">
    <source>
        <dbReference type="EMBL" id="ACZ39485.1"/>
    </source>
</evidence>
<evidence type="ECO:0000256" key="1">
    <source>
        <dbReference type="SAM" id="MobiDB-lite"/>
    </source>
</evidence>
<dbReference type="OrthoDB" id="9135395at2"/>
<dbReference type="RefSeq" id="WP_012872531.1">
    <property type="nucleotide sequence ID" value="NC_013523.1"/>
</dbReference>
<feature type="region of interest" description="Disordered" evidence="1">
    <location>
        <begin position="1"/>
        <end position="29"/>
    </location>
</feature>
<protein>
    <submittedName>
        <fullName evidence="2">Uncharacterized protein</fullName>
    </submittedName>
</protein>
<name>D1C5T3_SPHTD</name>
<dbReference type="InParanoid" id="D1C5T3"/>